<gene>
    <name evidence="1" type="ORF">JYB87_07650</name>
</gene>
<dbReference type="CDD" id="cd00580">
    <property type="entry name" value="CHMI"/>
    <property type="match status" value="1"/>
</dbReference>
<keyword evidence="2" id="KW-1185">Reference proteome</keyword>
<reference evidence="1 2" key="1">
    <citation type="submission" date="2021-03" db="EMBL/GenBank/DDBJ databases">
        <title>Novel species identification of genus Shewanella.</title>
        <authorList>
            <person name="Liu G."/>
            <person name="Zhang Q."/>
        </authorList>
    </citation>
    <scope>NUCLEOTIDE SEQUENCE [LARGE SCALE GENOMIC DNA]</scope>
    <source>
        <strain evidence="1 2">FJAT-51800</strain>
    </source>
</reference>
<dbReference type="InterPro" id="IPR014347">
    <property type="entry name" value="Tautomerase/MIF_sf"/>
</dbReference>
<dbReference type="Proteomes" id="UP000662770">
    <property type="component" value="Chromosome"/>
</dbReference>
<dbReference type="RefSeq" id="WP_207356275.1">
    <property type="nucleotide sequence ID" value="NZ_CP071503.1"/>
</dbReference>
<dbReference type="InterPro" id="IPR004220">
    <property type="entry name" value="5-COMe_2-OHmuconate_Isoase"/>
</dbReference>
<dbReference type="PANTHER" id="PTHR37950">
    <property type="entry name" value="4-HYDROXYPHENYLACETATE CATABOLISM PROTEIN"/>
    <property type="match status" value="1"/>
</dbReference>
<dbReference type="Pfam" id="PF02962">
    <property type="entry name" value="CHMI"/>
    <property type="match status" value="1"/>
</dbReference>
<dbReference type="PANTHER" id="PTHR37950:SF1">
    <property type="entry name" value="4-HYDROXYPHENYLACETATE CATABOLISM PROTEIN"/>
    <property type="match status" value="1"/>
</dbReference>
<sequence length="112" mass="12213">MPHVIIEYSANVADELDIAELVQTAHKAAIATGLFNPDAVKSRAHQCHHFTLGTGKIDSFIHINVRMLPGRTLEQQQLLTQTLFDAVNAFAPAVGGLSVETTDLASESYRKK</sequence>
<name>A0ABX7QVV9_9GAMM</name>
<evidence type="ECO:0000313" key="1">
    <source>
        <dbReference type="EMBL" id="QSX35081.1"/>
    </source>
</evidence>
<accession>A0ABX7QVV9</accession>
<dbReference type="SUPFAM" id="SSF55331">
    <property type="entry name" value="Tautomerase/MIF"/>
    <property type="match status" value="1"/>
</dbReference>
<organism evidence="1 2">
    <name type="scientific">Shewanella avicenniae</name>
    <dbReference type="NCBI Taxonomy" id="2814294"/>
    <lineage>
        <taxon>Bacteria</taxon>
        <taxon>Pseudomonadati</taxon>
        <taxon>Pseudomonadota</taxon>
        <taxon>Gammaproteobacteria</taxon>
        <taxon>Alteromonadales</taxon>
        <taxon>Shewanellaceae</taxon>
        <taxon>Shewanella</taxon>
    </lineage>
</organism>
<protein>
    <submittedName>
        <fullName evidence="1">5-carboxymethyl-2-hydroxymuconate Delta-isomerase</fullName>
    </submittedName>
</protein>
<dbReference type="Gene3D" id="3.30.429.10">
    <property type="entry name" value="Macrophage Migration Inhibitory Factor"/>
    <property type="match status" value="1"/>
</dbReference>
<proteinExistence type="predicted"/>
<dbReference type="EMBL" id="CP071503">
    <property type="protein sequence ID" value="QSX35081.1"/>
    <property type="molecule type" value="Genomic_DNA"/>
</dbReference>
<evidence type="ECO:0000313" key="2">
    <source>
        <dbReference type="Proteomes" id="UP000662770"/>
    </source>
</evidence>